<feature type="compositionally biased region" description="Pro residues" evidence="1">
    <location>
        <begin position="62"/>
        <end position="72"/>
    </location>
</feature>
<feature type="compositionally biased region" description="Basic and acidic residues" evidence="1">
    <location>
        <begin position="11"/>
        <end position="25"/>
    </location>
</feature>
<dbReference type="EMBL" id="CP002278">
    <property type="protein sequence ID" value="ADP77166.1"/>
    <property type="molecule type" value="Genomic_DNA"/>
</dbReference>
<dbReference type="OrthoDB" id="77766at2157"/>
<dbReference type="Pfam" id="PF04415">
    <property type="entry name" value="DUF515"/>
    <property type="match status" value="2"/>
</dbReference>
<evidence type="ECO:0008006" key="5">
    <source>
        <dbReference type="Google" id="ProtNLM"/>
    </source>
</evidence>
<feature type="transmembrane region" description="Helical" evidence="2">
    <location>
        <begin position="81"/>
        <end position="102"/>
    </location>
</feature>
<dbReference type="KEGG" id="mfv:Mfer_0364"/>
<feature type="compositionally biased region" description="Basic residues" evidence="1">
    <location>
        <begin position="1"/>
        <end position="10"/>
    </location>
</feature>
<evidence type="ECO:0000313" key="3">
    <source>
        <dbReference type="EMBL" id="ADP77166.1"/>
    </source>
</evidence>
<evidence type="ECO:0000313" key="4">
    <source>
        <dbReference type="Proteomes" id="UP000002315"/>
    </source>
</evidence>
<dbReference type="AlphaFoldDB" id="E3GXY4"/>
<organism evidence="3 4">
    <name type="scientific">Methanothermus fervidus (strain ATCC 43054 / DSM 2088 / JCM 10308 / V24 S)</name>
    <dbReference type="NCBI Taxonomy" id="523846"/>
    <lineage>
        <taxon>Archaea</taxon>
        <taxon>Methanobacteriati</taxon>
        <taxon>Methanobacteriota</taxon>
        <taxon>Methanomada group</taxon>
        <taxon>Methanobacteria</taxon>
        <taxon>Methanobacteriales</taxon>
        <taxon>Methanothermaceae</taxon>
        <taxon>Methanothermus</taxon>
    </lineage>
</organism>
<feature type="compositionally biased region" description="Basic residues" evidence="1">
    <location>
        <begin position="43"/>
        <end position="54"/>
    </location>
</feature>
<feature type="region of interest" description="Disordered" evidence="1">
    <location>
        <begin position="1"/>
        <end position="74"/>
    </location>
</feature>
<dbReference type="STRING" id="523846.Mfer_0364"/>
<sequence length="425" mass="46273">MFGKNDKKKKVPELKKSEKKEDSIVKRIRGLLKQRSSEGAEKKPKRTMPKPKPNKKVDLRPKPLPPRRPPTGIPEADKRTLIGAAVIACIIIFIAVLGYWFLYYQPYQEALESAKAQKIAEVNAYYKGPLATDPRKQALLAQIESATTPEEVLAIDVLGPATQSWRTYQLQQIQAKKDMFNRVMIVYSAGNQSTTLQTIQGGEVIMRVPDAQRFVSQADASVLSNIEIQTPDTVAIPILINRLQAAGGLIGVGSSVDIYLTNVTNISMPGGNVSAPTNKTAGAEYSSDLPLVSGATVLAILRSGESGKYDVNLTSSKFLSSPGSSVGVSTSRGASGDIEKALQALSAGGLSESDVSQILQHYGIRLSEYERVSNIGEFNATYLLIIEVPRKHAPVIMMNMDKIMLVVPTQKAPEWMAAELKKVYS</sequence>
<protein>
    <recommendedName>
        <fullName evidence="5">DUF515 domain-containing protein</fullName>
    </recommendedName>
</protein>
<name>E3GXY4_METFV</name>
<keyword evidence="2" id="KW-0472">Membrane</keyword>
<keyword evidence="4" id="KW-1185">Reference proteome</keyword>
<keyword evidence="2" id="KW-1133">Transmembrane helix</keyword>
<keyword evidence="2" id="KW-0812">Transmembrane</keyword>
<dbReference type="HOGENOM" id="CLU_039260_0_0_2"/>
<reference evidence="3 4" key="1">
    <citation type="journal article" date="2010" name="Stand. Genomic Sci.">
        <title>Complete genome sequence of Methanothermus fervidus type strain (V24S).</title>
        <authorList>
            <person name="Anderson I."/>
            <person name="Djao O.D."/>
            <person name="Misra M."/>
            <person name="Chertkov O."/>
            <person name="Nolan M."/>
            <person name="Lucas S."/>
            <person name="Lapidus A."/>
            <person name="Del Rio T.G."/>
            <person name="Tice H."/>
            <person name="Cheng J.F."/>
            <person name="Tapia R."/>
            <person name="Han C."/>
            <person name="Goodwin L."/>
            <person name="Pitluck S."/>
            <person name="Liolios K."/>
            <person name="Ivanova N."/>
            <person name="Mavromatis K."/>
            <person name="Mikhailova N."/>
            <person name="Pati A."/>
            <person name="Brambilla E."/>
            <person name="Chen A."/>
            <person name="Palaniappan K."/>
            <person name="Land M."/>
            <person name="Hauser L."/>
            <person name="Chang Y.J."/>
            <person name="Jeffries C.D."/>
            <person name="Sikorski J."/>
            <person name="Spring S."/>
            <person name="Rohde M."/>
            <person name="Eichinger K."/>
            <person name="Huber H."/>
            <person name="Wirth R."/>
            <person name="Goker M."/>
            <person name="Detter J.C."/>
            <person name="Woyke T."/>
            <person name="Bristow J."/>
            <person name="Eisen J.A."/>
            <person name="Markowitz V."/>
            <person name="Hugenholtz P."/>
            <person name="Klenk H.P."/>
            <person name="Kyrpides N.C."/>
        </authorList>
    </citation>
    <scope>NUCLEOTIDE SEQUENCE [LARGE SCALE GENOMIC DNA]</scope>
    <source>
        <strain evidence="4">ATCC 43054 / DSM 2088 / JCM 10308 / V24 S</strain>
    </source>
</reference>
<evidence type="ECO:0000256" key="1">
    <source>
        <dbReference type="SAM" id="MobiDB-lite"/>
    </source>
</evidence>
<dbReference type="InterPro" id="IPR007509">
    <property type="entry name" value="DUF515"/>
</dbReference>
<accession>E3GXY4</accession>
<gene>
    <name evidence="3" type="ordered locus">Mfer_0364</name>
</gene>
<dbReference type="Proteomes" id="UP000002315">
    <property type="component" value="Chromosome"/>
</dbReference>
<proteinExistence type="predicted"/>
<evidence type="ECO:0000256" key="2">
    <source>
        <dbReference type="SAM" id="Phobius"/>
    </source>
</evidence>